<evidence type="ECO:0000256" key="1">
    <source>
        <dbReference type="SAM" id="Phobius"/>
    </source>
</evidence>
<sequence>MRKSPIISHRSTLDCSLRLANFFGLYDVDNKSPVKYIVFSIFRMFNWIVVSQMLVANIADFFVNIDDLLEVSYNLGFIFALITTNFKVAAIYYQRTRFQKLIDDIHQPISLLKYSSGQL</sequence>
<dbReference type="EMBL" id="JAHXZJ010001492">
    <property type="protein sequence ID" value="KAH0551943.1"/>
    <property type="molecule type" value="Genomic_DNA"/>
</dbReference>
<evidence type="ECO:0000313" key="2">
    <source>
        <dbReference type="EMBL" id="KAH0551943.1"/>
    </source>
</evidence>
<feature type="transmembrane region" description="Helical" evidence="1">
    <location>
        <begin position="71"/>
        <end position="93"/>
    </location>
</feature>
<keyword evidence="1" id="KW-0472">Membrane</keyword>
<organism evidence="2 3">
    <name type="scientific">Cotesia glomerata</name>
    <name type="common">Lepidopteran parasitic wasp</name>
    <name type="synonym">Apanteles glomeratus</name>
    <dbReference type="NCBI Taxonomy" id="32391"/>
    <lineage>
        <taxon>Eukaryota</taxon>
        <taxon>Metazoa</taxon>
        <taxon>Ecdysozoa</taxon>
        <taxon>Arthropoda</taxon>
        <taxon>Hexapoda</taxon>
        <taxon>Insecta</taxon>
        <taxon>Pterygota</taxon>
        <taxon>Neoptera</taxon>
        <taxon>Endopterygota</taxon>
        <taxon>Hymenoptera</taxon>
        <taxon>Apocrita</taxon>
        <taxon>Ichneumonoidea</taxon>
        <taxon>Braconidae</taxon>
        <taxon>Microgastrinae</taxon>
        <taxon>Cotesia</taxon>
    </lineage>
</organism>
<reference evidence="2 3" key="1">
    <citation type="journal article" date="2021" name="J. Hered.">
        <title>A chromosome-level genome assembly of the parasitoid wasp, Cotesia glomerata (Hymenoptera: Braconidae).</title>
        <authorList>
            <person name="Pinto B.J."/>
            <person name="Weis J.J."/>
            <person name="Gamble T."/>
            <person name="Ode P.J."/>
            <person name="Paul R."/>
            <person name="Zaspel J.M."/>
        </authorList>
    </citation>
    <scope>NUCLEOTIDE SEQUENCE [LARGE SCALE GENOMIC DNA]</scope>
    <source>
        <strain evidence="2">CgM1</strain>
    </source>
</reference>
<keyword evidence="1" id="KW-0812">Transmembrane</keyword>
<feature type="transmembrane region" description="Helical" evidence="1">
    <location>
        <begin position="45"/>
        <end position="65"/>
    </location>
</feature>
<protein>
    <recommendedName>
        <fullName evidence="4">Odorant receptor</fullName>
    </recommendedName>
</protein>
<gene>
    <name evidence="2" type="ORF">KQX54_003328</name>
</gene>
<dbReference type="AlphaFoldDB" id="A0AAV7IFN5"/>
<keyword evidence="1" id="KW-1133">Transmembrane helix</keyword>
<comment type="caution">
    <text evidence="2">The sequence shown here is derived from an EMBL/GenBank/DDBJ whole genome shotgun (WGS) entry which is preliminary data.</text>
</comment>
<name>A0AAV7IFN5_COTGL</name>
<evidence type="ECO:0008006" key="4">
    <source>
        <dbReference type="Google" id="ProtNLM"/>
    </source>
</evidence>
<dbReference type="Proteomes" id="UP000826195">
    <property type="component" value="Unassembled WGS sequence"/>
</dbReference>
<proteinExistence type="predicted"/>
<evidence type="ECO:0000313" key="3">
    <source>
        <dbReference type="Proteomes" id="UP000826195"/>
    </source>
</evidence>
<keyword evidence="3" id="KW-1185">Reference proteome</keyword>
<accession>A0AAV7IFN5</accession>